<dbReference type="Pfam" id="PF00043">
    <property type="entry name" value="GST_C"/>
    <property type="match status" value="1"/>
</dbReference>
<organism evidence="5 6">
    <name type="scientific">Dothistroma septosporum (strain NZE10 / CBS 128990)</name>
    <name type="common">Red band needle blight fungus</name>
    <name type="synonym">Mycosphaerella pini</name>
    <dbReference type="NCBI Taxonomy" id="675120"/>
    <lineage>
        <taxon>Eukaryota</taxon>
        <taxon>Fungi</taxon>
        <taxon>Dikarya</taxon>
        <taxon>Ascomycota</taxon>
        <taxon>Pezizomycotina</taxon>
        <taxon>Dothideomycetes</taxon>
        <taxon>Dothideomycetidae</taxon>
        <taxon>Mycosphaerellales</taxon>
        <taxon>Mycosphaerellaceae</taxon>
        <taxon>Dothistroma</taxon>
    </lineage>
</organism>
<dbReference type="PROSITE" id="PS50404">
    <property type="entry name" value="GST_NTER"/>
    <property type="match status" value="1"/>
</dbReference>
<dbReference type="SUPFAM" id="SSF47616">
    <property type="entry name" value="GST C-terminal domain-like"/>
    <property type="match status" value="1"/>
</dbReference>
<keyword evidence="6" id="KW-1185">Reference proteome</keyword>
<feature type="domain" description="GST N-terminal" evidence="3">
    <location>
        <begin position="2"/>
        <end position="84"/>
    </location>
</feature>
<proteinExistence type="inferred from homology"/>
<reference evidence="6" key="1">
    <citation type="journal article" date="2012" name="PLoS Genet.">
        <title>The genomes of the fungal plant pathogens Cladosporium fulvum and Dothistroma septosporum reveal adaptation to different hosts and lifestyles but also signatures of common ancestry.</title>
        <authorList>
            <person name="de Wit P.J.G.M."/>
            <person name="van der Burgt A."/>
            <person name="Oekmen B."/>
            <person name="Stergiopoulos I."/>
            <person name="Abd-Elsalam K.A."/>
            <person name="Aerts A.L."/>
            <person name="Bahkali A.H."/>
            <person name="Beenen H.G."/>
            <person name="Chettri P."/>
            <person name="Cox M.P."/>
            <person name="Datema E."/>
            <person name="de Vries R.P."/>
            <person name="Dhillon B."/>
            <person name="Ganley A.R."/>
            <person name="Griffiths S.A."/>
            <person name="Guo Y."/>
            <person name="Hamelin R.C."/>
            <person name="Henrissat B."/>
            <person name="Kabir M.S."/>
            <person name="Jashni M.K."/>
            <person name="Kema G."/>
            <person name="Klaubauf S."/>
            <person name="Lapidus A."/>
            <person name="Levasseur A."/>
            <person name="Lindquist E."/>
            <person name="Mehrabi R."/>
            <person name="Ohm R.A."/>
            <person name="Owen T.J."/>
            <person name="Salamov A."/>
            <person name="Schwelm A."/>
            <person name="Schijlen E."/>
            <person name="Sun H."/>
            <person name="van den Burg H.A."/>
            <person name="van Ham R.C.H.J."/>
            <person name="Zhang S."/>
            <person name="Goodwin S.B."/>
            <person name="Grigoriev I.V."/>
            <person name="Collemare J."/>
            <person name="Bradshaw R.E."/>
        </authorList>
    </citation>
    <scope>NUCLEOTIDE SEQUENCE [LARGE SCALE GENOMIC DNA]</scope>
    <source>
        <strain evidence="6">NZE10 / CBS 128990</strain>
    </source>
</reference>
<dbReference type="PANTHER" id="PTHR44051:SF2">
    <property type="entry name" value="HYPOTHETICAL GLUTATHIONE S-TRANSFERASE LIKE PROTEIN"/>
    <property type="match status" value="1"/>
</dbReference>
<dbReference type="SUPFAM" id="SSF52833">
    <property type="entry name" value="Thioredoxin-like"/>
    <property type="match status" value="1"/>
</dbReference>
<dbReference type="SFLD" id="SFLDG00358">
    <property type="entry name" value="Main_(cytGST)"/>
    <property type="match status" value="1"/>
</dbReference>
<sequence>MEDLTLHQYHNSGNCYKIRLAAALLNIEITLEDYDLVKGESRTPEFLSKVSSNGSVPVLQIGNTFLPESGAALNYIAAGSHLVPKDRLQYAEMLRWMFFEQYQIEPTVGSLRFWTRKLGLENLDEAKKGQVNAKRQAGSAALDVMEQHLSGRRFFVREKFSLADVALFGYTHVSEQGDFDLSKWPNVKAWCERVKEQPGYVPIGNENWS</sequence>
<evidence type="ECO:0000313" key="5">
    <source>
        <dbReference type="EMBL" id="EME43325.1"/>
    </source>
</evidence>
<dbReference type="InterPro" id="IPR004046">
    <property type="entry name" value="GST_C"/>
</dbReference>
<evidence type="ECO:0000256" key="1">
    <source>
        <dbReference type="ARBA" id="ARBA00007409"/>
    </source>
</evidence>
<dbReference type="HOGENOM" id="CLU_011226_6_0_1"/>
<dbReference type="STRING" id="675120.M2YN04"/>
<dbReference type="Proteomes" id="UP000016933">
    <property type="component" value="Unassembled WGS sequence"/>
</dbReference>
<dbReference type="EMBL" id="KB446540">
    <property type="protein sequence ID" value="EME43325.1"/>
    <property type="molecule type" value="Genomic_DNA"/>
</dbReference>
<evidence type="ECO:0000259" key="3">
    <source>
        <dbReference type="PROSITE" id="PS50404"/>
    </source>
</evidence>
<dbReference type="InterPro" id="IPR010987">
    <property type="entry name" value="Glutathione-S-Trfase_C-like"/>
</dbReference>
<name>M2YN04_DOTSN</name>
<dbReference type="InterPro" id="IPR040079">
    <property type="entry name" value="Glutathione_S-Trfase"/>
</dbReference>
<dbReference type="Gene3D" id="1.20.1050.10">
    <property type="match status" value="1"/>
</dbReference>
<comment type="similarity">
    <text evidence="1 2">Belongs to the GST superfamily.</text>
</comment>
<reference evidence="5 6" key="2">
    <citation type="journal article" date="2012" name="PLoS Pathog.">
        <title>Diverse lifestyles and strategies of plant pathogenesis encoded in the genomes of eighteen Dothideomycetes fungi.</title>
        <authorList>
            <person name="Ohm R.A."/>
            <person name="Feau N."/>
            <person name="Henrissat B."/>
            <person name="Schoch C.L."/>
            <person name="Horwitz B.A."/>
            <person name="Barry K.W."/>
            <person name="Condon B.J."/>
            <person name="Copeland A.C."/>
            <person name="Dhillon B."/>
            <person name="Glaser F."/>
            <person name="Hesse C.N."/>
            <person name="Kosti I."/>
            <person name="LaButti K."/>
            <person name="Lindquist E.A."/>
            <person name="Lucas S."/>
            <person name="Salamov A.A."/>
            <person name="Bradshaw R.E."/>
            <person name="Ciuffetti L."/>
            <person name="Hamelin R.C."/>
            <person name="Kema G.H.J."/>
            <person name="Lawrence C."/>
            <person name="Scott J.A."/>
            <person name="Spatafora J.W."/>
            <person name="Turgeon B.G."/>
            <person name="de Wit P.J.G.M."/>
            <person name="Zhong S."/>
            <person name="Goodwin S.B."/>
            <person name="Grigoriev I.V."/>
        </authorList>
    </citation>
    <scope>NUCLEOTIDE SEQUENCE [LARGE SCALE GENOMIC DNA]</scope>
    <source>
        <strain evidence="6">NZE10 / CBS 128990</strain>
    </source>
</reference>
<dbReference type="OMA" id="EPYIAVC"/>
<dbReference type="AlphaFoldDB" id="M2YN04"/>
<accession>M2YN04</accession>
<dbReference type="PANTHER" id="PTHR44051">
    <property type="entry name" value="GLUTATHIONE S-TRANSFERASE-RELATED"/>
    <property type="match status" value="1"/>
</dbReference>
<dbReference type="Pfam" id="PF02798">
    <property type="entry name" value="GST_N"/>
    <property type="match status" value="1"/>
</dbReference>
<dbReference type="SFLD" id="SFLDS00019">
    <property type="entry name" value="Glutathione_Transferase_(cytos"/>
    <property type="match status" value="1"/>
</dbReference>
<dbReference type="InterPro" id="IPR036249">
    <property type="entry name" value="Thioredoxin-like_sf"/>
</dbReference>
<evidence type="ECO:0000313" key="6">
    <source>
        <dbReference type="Proteomes" id="UP000016933"/>
    </source>
</evidence>
<protein>
    <recommendedName>
        <fullName evidence="7">Glutathione S-transferase</fullName>
    </recommendedName>
</protein>
<dbReference type="PROSITE" id="PS50405">
    <property type="entry name" value="GST_CTER"/>
    <property type="match status" value="1"/>
</dbReference>
<feature type="domain" description="GST C-terminal" evidence="4">
    <location>
        <begin position="86"/>
        <end position="209"/>
    </location>
</feature>
<gene>
    <name evidence="5" type="ORF">DOTSEDRAFT_72665</name>
</gene>
<evidence type="ECO:0008006" key="7">
    <source>
        <dbReference type="Google" id="ProtNLM"/>
    </source>
</evidence>
<evidence type="ECO:0000259" key="4">
    <source>
        <dbReference type="PROSITE" id="PS50405"/>
    </source>
</evidence>
<dbReference type="Gene3D" id="3.40.30.10">
    <property type="entry name" value="Glutaredoxin"/>
    <property type="match status" value="1"/>
</dbReference>
<dbReference type="eggNOG" id="KOG0867">
    <property type="taxonomic scope" value="Eukaryota"/>
</dbReference>
<evidence type="ECO:0000256" key="2">
    <source>
        <dbReference type="RuleBase" id="RU003494"/>
    </source>
</evidence>
<dbReference type="InterPro" id="IPR004045">
    <property type="entry name" value="Glutathione_S-Trfase_N"/>
</dbReference>
<dbReference type="OrthoDB" id="422574at2759"/>
<dbReference type="InterPro" id="IPR036282">
    <property type="entry name" value="Glutathione-S-Trfase_C_sf"/>
</dbReference>